<evidence type="ECO:0000313" key="3">
    <source>
        <dbReference type="Proteomes" id="UP001431131"/>
    </source>
</evidence>
<dbReference type="RefSeq" id="WP_240254821.1">
    <property type="nucleotide sequence ID" value="NZ_JAKTTI010000010.1"/>
</dbReference>
<keyword evidence="1" id="KW-0812">Transmembrane</keyword>
<accession>A0AAW5DXL7</accession>
<name>A0AAW5DXL7_9BACI</name>
<dbReference type="Proteomes" id="UP001431131">
    <property type="component" value="Unassembled WGS sequence"/>
</dbReference>
<sequence length="145" mass="16894">MKIISSIALIIIVFFVGYMTGKVNYNEPSREIRIGYDNKENTGQIDIEKVITDTENQSFVDNFIMIYLHKKQISYTNPNLDNPDVYIMVNSPKQSTGLIDSRLWFTNEGAIIGERSGESWDEVDYFEINNNDADYIKEQIEYEER</sequence>
<keyword evidence="1" id="KW-1133">Transmembrane helix</keyword>
<comment type="caution">
    <text evidence="2">The sequence shown here is derived from an EMBL/GenBank/DDBJ whole genome shotgun (WGS) entry which is preliminary data.</text>
</comment>
<evidence type="ECO:0000313" key="2">
    <source>
        <dbReference type="EMBL" id="MCH1625410.1"/>
    </source>
</evidence>
<keyword evidence="1" id="KW-0472">Membrane</keyword>
<gene>
    <name evidence="2" type="ORF">MJG50_08735</name>
</gene>
<dbReference type="EMBL" id="JAKTTI010000010">
    <property type="protein sequence ID" value="MCH1625410.1"/>
    <property type="molecule type" value="Genomic_DNA"/>
</dbReference>
<organism evidence="2 3">
    <name type="scientific">Fredinandcohnia quinoae</name>
    <dbReference type="NCBI Taxonomy" id="2918902"/>
    <lineage>
        <taxon>Bacteria</taxon>
        <taxon>Bacillati</taxon>
        <taxon>Bacillota</taxon>
        <taxon>Bacilli</taxon>
        <taxon>Bacillales</taxon>
        <taxon>Bacillaceae</taxon>
        <taxon>Fredinandcohnia</taxon>
    </lineage>
</organism>
<protein>
    <submittedName>
        <fullName evidence="2">Uncharacterized protein</fullName>
    </submittedName>
</protein>
<dbReference type="AlphaFoldDB" id="A0AAW5DXL7"/>
<proteinExistence type="predicted"/>
<evidence type="ECO:0000256" key="1">
    <source>
        <dbReference type="SAM" id="Phobius"/>
    </source>
</evidence>
<feature type="transmembrane region" description="Helical" evidence="1">
    <location>
        <begin position="6"/>
        <end position="25"/>
    </location>
</feature>
<reference evidence="2" key="1">
    <citation type="submission" date="2022-02" db="EMBL/GenBank/DDBJ databases">
        <title>Fredinandcohnia quinoae sp. nov. isolated from Chenopodium quinoa seeds.</title>
        <authorList>
            <person name="Saati-Santamaria Z."/>
            <person name="Flores-Felix J.D."/>
            <person name="Igual J.M."/>
            <person name="Velazquez E."/>
            <person name="Garcia-Fraile P."/>
            <person name="Martinez-Molina E."/>
        </authorList>
    </citation>
    <scope>NUCLEOTIDE SEQUENCE</scope>
    <source>
        <strain evidence="2">SECRCQ15</strain>
    </source>
</reference>
<keyword evidence="3" id="KW-1185">Reference proteome</keyword>